<dbReference type="Gene3D" id="3.40.50.720">
    <property type="entry name" value="NAD(P)-binding Rossmann-like Domain"/>
    <property type="match status" value="1"/>
</dbReference>
<feature type="binding site" evidence="15">
    <location>
        <begin position="9"/>
        <end position="12"/>
    </location>
    <ligand>
        <name>NADP(+)</name>
        <dbReference type="ChEBI" id="CHEBI:58349"/>
    </ligand>
</feature>
<evidence type="ECO:0000313" key="19">
    <source>
        <dbReference type="Proteomes" id="UP000461880"/>
    </source>
</evidence>
<dbReference type="GO" id="GO:0009088">
    <property type="term" value="P:threonine biosynthetic process"/>
    <property type="evidence" value="ECO:0007669"/>
    <property type="project" value="UniProtKB-UniRule"/>
</dbReference>
<dbReference type="GO" id="GO:0019877">
    <property type="term" value="P:diaminopimelate biosynthetic process"/>
    <property type="evidence" value="ECO:0007669"/>
    <property type="project" value="UniProtKB-UniRule"/>
</dbReference>
<evidence type="ECO:0000256" key="16">
    <source>
        <dbReference type="PIRSR" id="PIRSR000148-1"/>
    </source>
</evidence>
<dbReference type="HAMAP" id="MF_02121">
    <property type="entry name" value="ASADH"/>
    <property type="match status" value="1"/>
</dbReference>
<evidence type="ECO:0000313" key="18">
    <source>
        <dbReference type="EMBL" id="MSS57784.1"/>
    </source>
</evidence>
<comment type="caution">
    <text evidence="18">The sequence shown here is derived from an EMBL/GenBank/DDBJ whole genome shotgun (WGS) entry which is preliminary data.</text>
</comment>
<evidence type="ECO:0000256" key="7">
    <source>
        <dbReference type="ARBA" id="ARBA00022605"/>
    </source>
</evidence>
<feature type="binding site" evidence="15">
    <location>
        <position position="153"/>
    </location>
    <ligand>
        <name>substrate</name>
    </ligand>
</feature>
<evidence type="ECO:0000256" key="15">
    <source>
        <dbReference type="HAMAP-Rule" id="MF_02121"/>
    </source>
</evidence>
<keyword evidence="9 15" id="KW-0521">NADP</keyword>
<dbReference type="InterPro" id="IPR036291">
    <property type="entry name" value="NAD(P)-bd_dom_sf"/>
</dbReference>
<dbReference type="SUPFAM" id="SSF51735">
    <property type="entry name" value="NAD(P)-binding Rossmann-fold domains"/>
    <property type="match status" value="1"/>
</dbReference>
<keyword evidence="19" id="KW-1185">Reference proteome</keyword>
<comment type="caution">
    <text evidence="15">Lacks conserved residue(s) required for the propagation of feature annotation.</text>
</comment>
<gene>
    <name evidence="15" type="primary">asd</name>
    <name evidence="18" type="ORF">FYJ51_02550</name>
</gene>
<comment type="similarity">
    <text evidence="4 15">Belongs to the aspartate-semialdehyde dehydrogenase family.</text>
</comment>
<feature type="active site" description="Proton acceptor" evidence="15 16">
    <location>
        <position position="239"/>
    </location>
</feature>
<evidence type="ECO:0000256" key="14">
    <source>
        <dbReference type="ARBA" id="ARBA00047891"/>
    </source>
</evidence>
<dbReference type="Gene3D" id="3.30.360.10">
    <property type="entry name" value="Dihydrodipicolinate Reductase, domain 2"/>
    <property type="match status" value="1"/>
</dbReference>
<organism evidence="18 19">
    <name type="scientific">Stecheria intestinalis</name>
    <dbReference type="NCBI Taxonomy" id="2606630"/>
    <lineage>
        <taxon>Bacteria</taxon>
        <taxon>Bacillati</taxon>
        <taxon>Bacillota</taxon>
        <taxon>Erysipelotrichia</taxon>
        <taxon>Erysipelotrichales</taxon>
        <taxon>Erysipelotrichaceae</taxon>
        <taxon>Stecheria</taxon>
    </lineage>
</organism>
<comment type="catalytic activity">
    <reaction evidence="14 15">
        <text>L-aspartate 4-semialdehyde + phosphate + NADP(+) = 4-phospho-L-aspartate + NADPH + H(+)</text>
        <dbReference type="Rhea" id="RHEA:24284"/>
        <dbReference type="ChEBI" id="CHEBI:15378"/>
        <dbReference type="ChEBI" id="CHEBI:43474"/>
        <dbReference type="ChEBI" id="CHEBI:57535"/>
        <dbReference type="ChEBI" id="CHEBI:57783"/>
        <dbReference type="ChEBI" id="CHEBI:58349"/>
        <dbReference type="ChEBI" id="CHEBI:537519"/>
        <dbReference type="EC" id="1.2.1.11"/>
    </reaction>
</comment>
<dbReference type="NCBIfam" id="NF011456">
    <property type="entry name" value="PRK14874.1"/>
    <property type="match status" value="1"/>
</dbReference>
<accession>A0A7X2TEL6</accession>
<feature type="domain" description="Semialdehyde dehydrogenase NAD-binding" evidence="17">
    <location>
        <begin position="2"/>
        <end position="117"/>
    </location>
</feature>
<comment type="subunit">
    <text evidence="5 15">Homodimer.</text>
</comment>
<dbReference type="InterPro" id="IPR005986">
    <property type="entry name" value="Asp_semialdehyde_DH_beta"/>
</dbReference>
<dbReference type="CDD" id="cd18131">
    <property type="entry name" value="ASADH_C_bac_euk_like"/>
    <property type="match status" value="1"/>
</dbReference>
<evidence type="ECO:0000256" key="6">
    <source>
        <dbReference type="ARBA" id="ARBA00013120"/>
    </source>
</evidence>
<keyword evidence="11 15" id="KW-0560">Oxidoreductase</keyword>
<feature type="binding site" evidence="15">
    <location>
        <begin position="37"/>
        <end position="38"/>
    </location>
    <ligand>
        <name>NADP(+)</name>
        <dbReference type="ChEBI" id="CHEBI:58349"/>
    </ligand>
</feature>
<feature type="binding site" evidence="15">
    <location>
        <position position="308"/>
    </location>
    <ligand>
        <name>NADP(+)</name>
        <dbReference type="ChEBI" id="CHEBI:58349"/>
    </ligand>
</feature>
<dbReference type="UniPathway" id="UPA00034">
    <property type="reaction ID" value="UER00016"/>
</dbReference>
<dbReference type="GO" id="GO:0051287">
    <property type="term" value="F:NAD binding"/>
    <property type="evidence" value="ECO:0007669"/>
    <property type="project" value="InterPro"/>
</dbReference>
<comment type="pathway">
    <text evidence="2 15">Amino-acid biosynthesis; L-lysine biosynthesis via DAP pathway; (S)-tetrahydrodipicolinate from L-aspartate: step 2/4.</text>
</comment>
<dbReference type="Pfam" id="PF02774">
    <property type="entry name" value="Semialdhyde_dhC"/>
    <property type="match status" value="1"/>
</dbReference>
<dbReference type="GO" id="GO:0050661">
    <property type="term" value="F:NADP binding"/>
    <property type="evidence" value="ECO:0007669"/>
    <property type="project" value="UniProtKB-UniRule"/>
</dbReference>
<dbReference type="UniPathway" id="UPA00051">
    <property type="reaction ID" value="UER00464"/>
</dbReference>
<dbReference type="SMART" id="SM00859">
    <property type="entry name" value="Semialdhyde_dh"/>
    <property type="match status" value="1"/>
</dbReference>
<evidence type="ECO:0000256" key="11">
    <source>
        <dbReference type="ARBA" id="ARBA00023002"/>
    </source>
</evidence>
<reference evidence="18 19" key="1">
    <citation type="submission" date="2019-08" db="EMBL/GenBank/DDBJ databases">
        <title>In-depth cultivation of the pig gut microbiome towards novel bacterial diversity and tailored functional studies.</title>
        <authorList>
            <person name="Wylensek D."/>
            <person name="Hitch T.C.A."/>
            <person name="Clavel T."/>
        </authorList>
    </citation>
    <scope>NUCLEOTIDE SEQUENCE [LARGE SCALE GENOMIC DNA]</scope>
    <source>
        <strain evidence="18 19">Oil+RF-744-GAM-WT-6</strain>
    </source>
</reference>
<dbReference type="NCBIfam" id="TIGR01296">
    <property type="entry name" value="asd_B"/>
    <property type="match status" value="1"/>
</dbReference>
<dbReference type="AlphaFoldDB" id="A0A7X2TEL6"/>
<feature type="active site" description="Acyl-thioester intermediate" evidence="15 16">
    <location>
        <position position="126"/>
    </location>
</feature>
<evidence type="ECO:0000256" key="5">
    <source>
        <dbReference type="ARBA" id="ARBA00011738"/>
    </source>
</evidence>
<feature type="binding site" evidence="15">
    <location>
        <position position="232"/>
    </location>
    <ligand>
        <name>substrate</name>
    </ligand>
</feature>
<dbReference type="GO" id="GO:0009089">
    <property type="term" value="P:lysine biosynthetic process via diaminopimelate"/>
    <property type="evidence" value="ECO:0007669"/>
    <property type="project" value="UniProtKB-UniRule"/>
</dbReference>
<dbReference type="EC" id="1.2.1.11" evidence="6 15"/>
<dbReference type="GO" id="GO:0046983">
    <property type="term" value="F:protein dimerization activity"/>
    <property type="evidence" value="ECO:0007669"/>
    <property type="project" value="InterPro"/>
</dbReference>
<evidence type="ECO:0000256" key="1">
    <source>
        <dbReference type="ARBA" id="ARBA00005021"/>
    </source>
</evidence>
<dbReference type="Proteomes" id="UP000461880">
    <property type="component" value="Unassembled WGS sequence"/>
</dbReference>
<keyword evidence="13 15" id="KW-0486">Methionine biosynthesis</keyword>
<dbReference type="RefSeq" id="WP_154502861.1">
    <property type="nucleotide sequence ID" value="NZ_VUMN01000003.1"/>
</dbReference>
<protein>
    <recommendedName>
        <fullName evidence="6 15">Aspartate-semialdehyde dehydrogenase</fullName>
        <shortName evidence="15">ASA dehydrogenase</shortName>
        <shortName evidence="15">ASADH</shortName>
        <ecNumber evidence="6 15">1.2.1.11</ecNumber>
    </recommendedName>
    <alternativeName>
        <fullName evidence="15">Aspartate-beta-semialdehyde dehydrogenase</fullName>
    </alternativeName>
</protein>
<evidence type="ECO:0000256" key="9">
    <source>
        <dbReference type="ARBA" id="ARBA00022857"/>
    </source>
</evidence>
<dbReference type="InterPro" id="IPR012280">
    <property type="entry name" value="Semialdhyde_DH_dimer_dom"/>
</dbReference>
<dbReference type="EMBL" id="VUMN01000003">
    <property type="protein sequence ID" value="MSS57784.1"/>
    <property type="molecule type" value="Genomic_DNA"/>
</dbReference>
<proteinExistence type="inferred from homology"/>
<keyword evidence="8 15" id="KW-0791">Threonine biosynthesis</keyword>
<keyword evidence="7 15" id="KW-0028">Amino-acid biosynthesis</keyword>
<dbReference type="UniPathway" id="UPA00050">
    <property type="reaction ID" value="UER00463"/>
</dbReference>
<comment type="pathway">
    <text evidence="3 15">Amino-acid biosynthesis; L-threonine biosynthesis; L-threonine from L-aspartate: step 2/5.</text>
</comment>
<evidence type="ECO:0000256" key="13">
    <source>
        <dbReference type="ARBA" id="ARBA00023167"/>
    </source>
</evidence>
<dbReference type="GO" id="GO:0071266">
    <property type="term" value="P:'de novo' L-methionine biosynthetic process"/>
    <property type="evidence" value="ECO:0007669"/>
    <property type="project" value="UniProtKB-UniRule"/>
</dbReference>
<dbReference type="PANTHER" id="PTHR46278">
    <property type="entry name" value="DEHYDROGENASE, PUTATIVE-RELATED"/>
    <property type="match status" value="1"/>
</dbReference>
<feature type="binding site" evidence="15">
    <location>
        <position position="97"/>
    </location>
    <ligand>
        <name>phosphate</name>
        <dbReference type="ChEBI" id="CHEBI:43474"/>
    </ligand>
</feature>
<comment type="pathway">
    <text evidence="1 15">Amino-acid biosynthesis; L-methionine biosynthesis via de novo pathway; L-homoserine from L-aspartate: step 2/3.</text>
</comment>
<dbReference type="Pfam" id="PF01118">
    <property type="entry name" value="Semialdhyde_dh"/>
    <property type="match status" value="1"/>
</dbReference>
<evidence type="ECO:0000259" key="17">
    <source>
        <dbReference type="SMART" id="SM00859"/>
    </source>
</evidence>
<evidence type="ECO:0000256" key="10">
    <source>
        <dbReference type="ARBA" id="ARBA00022915"/>
    </source>
</evidence>
<dbReference type="GO" id="GO:0004073">
    <property type="term" value="F:aspartate-semialdehyde dehydrogenase activity"/>
    <property type="evidence" value="ECO:0007669"/>
    <property type="project" value="UniProtKB-UniRule"/>
</dbReference>
<dbReference type="InterPro" id="IPR000534">
    <property type="entry name" value="Semialdehyde_DH_NAD-bd"/>
</dbReference>
<evidence type="ECO:0000256" key="3">
    <source>
        <dbReference type="ARBA" id="ARBA00005097"/>
    </source>
</evidence>
<keyword evidence="10 15" id="KW-0220">Diaminopimelate biosynthesis</keyword>
<dbReference type="CDD" id="cd02316">
    <property type="entry name" value="VcASADH2_like_N"/>
    <property type="match status" value="1"/>
</dbReference>
<evidence type="ECO:0000256" key="8">
    <source>
        <dbReference type="ARBA" id="ARBA00022697"/>
    </source>
</evidence>
<dbReference type="PANTHER" id="PTHR46278:SF2">
    <property type="entry name" value="ASPARTATE-SEMIALDEHYDE DEHYDROGENASE"/>
    <property type="match status" value="1"/>
</dbReference>
<keyword evidence="12 15" id="KW-0457">Lysine biosynthesis</keyword>
<evidence type="ECO:0000256" key="12">
    <source>
        <dbReference type="ARBA" id="ARBA00023154"/>
    </source>
</evidence>
<dbReference type="PIRSF" id="PIRSF000148">
    <property type="entry name" value="ASA_dh"/>
    <property type="match status" value="1"/>
</dbReference>
<dbReference type="InterPro" id="IPR012080">
    <property type="entry name" value="Asp_semialdehyde_DH"/>
</dbReference>
<feature type="binding site" evidence="15">
    <location>
        <begin position="156"/>
        <end position="157"/>
    </location>
    <ligand>
        <name>NADP(+)</name>
        <dbReference type="ChEBI" id="CHEBI:58349"/>
    </ligand>
</feature>
<evidence type="ECO:0000256" key="2">
    <source>
        <dbReference type="ARBA" id="ARBA00005076"/>
    </source>
</evidence>
<name>A0A7X2TEL6_9FIRM</name>
<dbReference type="GO" id="GO:0009097">
    <property type="term" value="P:isoleucine biosynthetic process"/>
    <property type="evidence" value="ECO:0007669"/>
    <property type="project" value="UniProtKB-UniRule"/>
</dbReference>
<sequence length="327" mass="35419">MRIGILGATGAVGRQMMECLEEQKIISDDLILLASPRSEGKVLPFAGKELMVHAVNEAWLEGLDYVLGAVDADTSRKWAPAIRNSGAVYIDNSSAFRLEEDIPLVVPEINGADALNHHGIIANPNCSTIITLMAIAPIHQISPIRKVIASTYQAVSGAGMHGIDELEQEVKDIAEGKAVKPSVFPAQIAYNCIPWIGSEKEAGYTSEELKMRNEGRKILHNPEMKVTCTCVRVPVFRSHSISVSVECEQPVSAEAAAEAISQFEGDVYLKDGYPMPLDTSGQDKVYVGRLRPDMVFDGGLSLFCCGDQIRKGAAANAVQILAYLLKH</sequence>
<dbReference type="SUPFAM" id="SSF55347">
    <property type="entry name" value="Glyceraldehyde-3-phosphate dehydrogenase-like, C-terminal domain"/>
    <property type="match status" value="1"/>
</dbReference>
<comment type="function">
    <text evidence="15">Catalyzes the NADPH-dependent formation of L-aspartate-semialdehyde (L-ASA) by the reductive dephosphorylation of L-aspartyl-4-phosphate.</text>
</comment>
<evidence type="ECO:0000256" key="4">
    <source>
        <dbReference type="ARBA" id="ARBA00010584"/>
    </source>
</evidence>